<organism evidence="1">
    <name type="scientific">freshwater metagenome</name>
    <dbReference type="NCBI Taxonomy" id="449393"/>
    <lineage>
        <taxon>unclassified sequences</taxon>
        <taxon>metagenomes</taxon>
        <taxon>ecological metagenomes</taxon>
    </lineage>
</organism>
<gene>
    <name evidence="3" type="ORF">UFOPK1762_00416</name>
    <name evidence="4" type="ORF">UFOPK2624_00337</name>
    <name evidence="1" type="ORF">UFOPK3331_00430</name>
    <name evidence="5" type="ORF">UFOPK3785_00147</name>
    <name evidence="6" type="ORF">UFOPK3927_01318</name>
    <name evidence="2" type="ORF">UFOPK4201_00384</name>
    <name evidence="7" type="ORF">UFOPK4371_00201</name>
</gene>
<evidence type="ECO:0000313" key="4">
    <source>
        <dbReference type="EMBL" id="CAB4697460.1"/>
    </source>
</evidence>
<dbReference type="InterPro" id="IPR043777">
    <property type="entry name" value="DUF5719"/>
</dbReference>
<name>A0A6J5YY21_9ZZZZ</name>
<reference evidence="1" key="1">
    <citation type="submission" date="2020-05" db="EMBL/GenBank/DDBJ databases">
        <authorList>
            <person name="Chiriac C."/>
            <person name="Salcher M."/>
            <person name="Ghai R."/>
            <person name="Kavagutti S V."/>
        </authorList>
    </citation>
    <scope>NUCLEOTIDE SEQUENCE</scope>
</reference>
<dbReference type="EMBL" id="CAEUNJ010000011">
    <property type="protein sequence ID" value="CAB4370716.1"/>
    <property type="molecule type" value="Genomic_DNA"/>
</dbReference>
<sequence>MKRAWRLPILLLIAALSVTAIAAQNRTGVGNHPNVRLNEMVPTAAAGDALSSTWYCAAGTATGVVAGDTAGFAEQTLTISNASSNDASGSVTAYTESGVTAVKSVAIGAHGQTTLRVSEILKAAWASALVEVSGGGITVTHELRGPAGRSISACASSPGDNWYFPSGTTRAGSRNLLSLFNPFPGEATVDISFDTEDGARTPQQLQGMVVPGGRVVKVDVGAIVTLRERVSTTVHARIGRVIAEQIQTGDGRTNTEQGLTAVLGATAVAPIWTFPVATAASTSAREIVSVMNMGDADTEVQVEIQLDDPATNGSVEPFVVQVASHRSAQIDLAIDPRIPKSVGRWLIVRSGSGVPIVAERSIGATRGASVGGFAFSMGVPIAATSWLGTVSSATDVSTTLIAVANPSGSQTATVTISLHSKGSVTAIVAAKSVRIAPGQRLVLSLTSAIVGKTDASVEVESDRPVVVGQWMTVTTPFEIQTISDFPVIGTESLLANVFTPDQAVAAVTAVRSDDTVVPETTTTTAAVTTTTIAGATTTTIAGAATTTTLR</sequence>
<evidence type="ECO:0000313" key="6">
    <source>
        <dbReference type="EMBL" id="CAB4991363.1"/>
    </source>
</evidence>
<evidence type="ECO:0000313" key="5">
    <source>
        <dbReference type="EMBL" id="CAB4940480.1"/>
    </source>
</evidence>
<dbReference type="EMBL" id="CAFBRD010000005">
    <property type="protein sequence ID" value="CAB5073659.1"/>
    <property type="molecule type" value="Genomic_DNA"/>
</dbReference>
<protein>
    <submittedName>
        <fullName evidence="1">Unannotated protein</fullName>
    </submittedName>
</protein>
<evidence type="ECO:0000313" key="2">
    <source>
        <dbReference type="EMBL" id="CAB4370716.1"/>
    </source>
</evidence>
<evidence type="ECO:0000313" key="3">
    <source>
        <dbReference type="EMBL" id="CAB4578937.1"/>
    </source>
</evidence>
<dbReference type="InterPro" id="IPR036698">
    <property type="entry name" value="TM1070-like_sf"/>
</dbReference>
<dbReference type="EMBL" id="CAESAL010000009">
    <property type="protein sequence ID" value="CAB4333958.1"/>
    <property type="molecule type" value="Genomic_DNA"/>
</dbReference>
<dbReference type="Pfam" id="PF18986">
    <property type="entry name" value="DUF5719"/>
    <property type="match status" value="1"/>
</dbReference>
<evidence type="ECO:0000313" key="7">
    <source>
        <dbReference type="EMBL" id="CAB5073659.1"/>
    </source>
</evidence>
<accession>A0A6J5YY21</accession>
<evidence type="ECO:0000313" key="1">
    <source>
        <dbReference type="EMBL" id="CAB4333958.1"/>
    </source>
</evidence>
<dbReference type="Gene3D" id="2.60.290.11">
    <property type="entry name" value="TM1070-like"/>
    <property type="match status" value="1"/>
</dbReference>
<dbReference type="AlphaFoldDB" id="A0A6J5YY21"/>
<proteinExistence type="predicted"/>
<dbReference type="EMBL" id="CAEZXY010000007">
    <property type="protein sequence ID" value="CAB4697460.1"/>
    <property type="molecule type" value="Genomic_DNA"/>
</dbReference>
<dbReference type="EMBL" id="CAFBOK010000162">
    <property type="protein sequence ID" value="CAB4991363.1"/>
    <property type="molecule type" value="Genomic_DNA"/>
</dbReference>
<dbReference type="EMBL" id="CAEZTY010000009">
    <property type="protein sequence ID" value="CAB4578937.1"/>
    <property type="molecule type" value="Genomic_DNA"/>
</dbReference>
<dbReference type="EMBL" id="CAFBNJ010000004">
    <property type="protein sequence ID" value="CAB4940480.1"/>
    <property type="molecule type" value="Genomic_DNA"/>
</dbReference>